<dbReference type="EMBL" id="WMBA01000041">
    <property type="protein sequence ID" value="MTD56993.1"/>
    <property type="molecule type" value="Genomic_DNA"/>
</dbReference>
<dbReference type="Proteomes" id="UP000440096">
    <property type="component" value="Unassembled WGS sequence"/>
</dbReference>
<dbReference type="OrthoDB" id="3626300at2"/>
<name>A0A6N7Z4F4_9PSEU</name>
<protein>
    <recommendedName>
        <fullName evidence="1">HTH luxR-type domain-containing protein</fullName>
    </recommendedName>
</protein>
<proteinExistence type="predicted"/>
<keyword evidence="3" id="KW-1185">Reference proteome</keyword>
<comment type="caution">
    <text evidence="2">The sequence shown here is derived from an EMBL/GenBank/DDBJ whole genome shotgun (WGS) entry which is preliminary data.</text>
</comment>
<accession>A0A6N7Z4F4</accession>
<feature type="domain" description="HTH luxR-type" evidence="1">
    <location>
        <begin position="90"/>
        <end position="155"/>
    </location>
</feature>
<dbReference type="InterPro" id="IPR000792">
    <property type="entry name" value="Tscrpt_reg_LuxR_C"/>
</dbReference>
<gene>
    <name evidence="2" type="ORF">GKO32_23900</name>
</gene>
<sequence>MTGLRVSYLGDRAHHERFARVLATAGSSFRWAGSDAGADIVLTDAGSTVVSGVFLVCCPSDRPLKALPAGIRGVLNCTAPDPAELLGLVTKISGPRLTTLEIEVLSCAAAGMTLEATAQRLAVTPGAGRSLMDSASRKLGARTRANAVALAFRHGLVR</sequence>
<reference evidence="2 3" key="1">
    <citation type="submission" date="2019-11" db="EMBL/GenBank/DDBJ databases">
        <title>Draft genome of Amycolatopsis RM579.</title>
        <authorList>
            <person name="Duangmal K."/>
            <person name="Mingma R."/>
        </authorList>
    </citation>
    <scope>NUCLEOTIDE SEQUENCE [LARGE SCALE GENOMIC DNA]</scope>
    <source>
        <strain evidence="2 3">RM579</strain>
    </source>
</reference>
<dbReference type="InterPro" id="IPR036388">
    <property type="entry name" value="WH-like_DNA-bd_sf"/>
</dbReference>
<dbReference type="PROSITE" id="PS50043">
    <property type="entry name" value="HTH_LUXR_2"/>
    <property type="match status" value="1"/>
</dbReference>
<dbReference type="InterPro" id="IPR016032">
    <property type="entry name" value="Sig_transdc_resp-reg_C-effctor"/>
</dbReference>
<evidence type="ECO:0000313" key="3">
    <source>
        <dbReference type="Proteomes" id="UP000440096"/>
    </source>
</evidence>
<dbReference type="RefSeq" id="WP_154759124.1">
    <property type="nucleotide sequence ID" value="NZ_WMBA01000041.1"/>
</dbReference>
<dbReference type="AlphaFoldDB" id="A0A6N7Z4F4"/>
<organism evidence="2 3">
    <name type="scientific">Amycolatopsis pithecellobii</name>
    <dbReference type="NCBI Taxonomy" id="664692"/>
    <lineage>
        <taxon>Bacteria</taxon>
        <taxon>Bacillati</taxon>
        <taxon>Actinomycetota</taxon>
        <taxon>Actinomycetes</taxon>
        <taxon>Pseudonocardiales</taxon>
        <taxon>Pseudonocardiaceae</taxon>
        <taxon>Amycolatopsis</taxon>
    </lineage>
</organism>
<dbReference type="GO" id="GO:0003677">
    <property type="term" value="F:DNA binding"/>
    <property type="evidence" value="ECO:0007669"/>
    <property type="project" value="InterPro"/>
</dbReference>
<dbReference type="SMART" id="SM00421">
    <property type="entry name" value="HTH_LUXR"/>
    <property type="match status" value="1"/>
</dbReference>
<evidence type="ECO:0000259" key="1">
    <source>
        <dbReference type="PROSITE" id="PS50043"/>
    </source>
</evidence>
<evidence type="ECO:0000313" key="2">
    <source>
        <dbReference type="EMBL" id="MTD56993.1"/>
    </source>
</evidence>
<dbReference type="GO" id="GO:0006355">
    <property type="term" value="P:regulation of DNA-templated transcription"/>
    <property type="evidence" value="ECO:0007669"/>
    <property type="project" value="InterPro"/>
</dbReference>
<dbReference type="SUPFAM" id="SSF46894">
    <property type="entry name" value="C-terminal effector domain of the bipartite response regulators"/>
    <property type="match status" value="1"/>
</dbReference>
<dbReference type="Gene3D" id="1.10.10.10">
    <property type="entry name" value="Winged helix-like DNA-binding domain superfamily/Winged helix DNA-binding domain"/>
    <property type="match status" value="1"/>
</dbReference>